<feature type="compositionally biased region" description="Basic and acidic residues" evidence="1">
    <location>
        <begin position="1"/>
        <end position="56"/>
    </location>
</feature>
<sequence>MGVHAKLEATDKKKMKSLQEKAKKDAKKRIEEYNKHKEKTDQKREKEERRMSKEYRPSMMQTLRSRMKSGSTSNLTNIGAPAPRQSFSNLLSGGTLTNRHMGTVQKRILANQKNRLGNQNEEEFKISEIEDGKRSVRSLKGIRRDSEVLYGGTIDNRRGRLDNMFNEAEFNNNNTAPPPPSNGMVRSLSQPDFLQQLQGSGDKQQEPSSIFIRPGMGSIVIRKSITNTFGALYGGVNSIDQSSLDSGESYANRNITDDELSESEESEDEENPNGPLERFLTAFGLGEYLQQFTEQKIDLDTLMLLTENDMKSLNLPLGPYRKLVLAVNERKSALESPGEVTDSQL</sequence>
<proteinExistence type="predicted"/>
<evidence type="ECO:0000256" key="1">
    <source>
        <dbReference type="SAM" id="MobiDB-lite"/>
    </source>
</evidence>
<evidence type="ECO:0000313" key="4">
    <source>
        <dbReference type="Proteomes" id="UP001154078"/>
    </source>
</evidence>
<dbReference type="OrthoDB" id="76949at2759"/>
<feature type="domain" description="SAM" evidence="2">
    <location>
        <begin position="268"/>
        <end position="333"/>
    </location>
</feature>
<dbReference type="EMBL" id="OV121140">
    <property type="protein sequence ID" value="CAH0564413.1"/>
    <property type="molecule type" value="Genomic_DNA"/>
</dbReference>
<dbReference type="SUPFAM" id="SSF47769">
    <property type="entry name" value="SAM/Pointed domain"/>
    <property type="match status" value="1"/>
</dbReference>
<feature type="compositionally biased region" description="Polar residues" evidence="1">
    <location>
        <begin position="59"/>
        <end position="77"/>
    </location>
</feature>
<dbReference type="Pfam" id="PF00536">
    <property type="entry name" value="SAM_1"/>
    <property type="match status" value="1"/>
</dbReference>
<reference evidence="3" key="1">
    <citation type="submission" date="2021-12" db="EMBL/GenBank/DDBJ databases">
        <authorList>
            <person name="King R."/>
        </authorList>
    </citation>
    <scope>NUCLEOTIDE SEQUENCE</scope>
</reference>
<dbReference type="Gene3D" id="1.10.150.50">
    <property type="entry name" value="Transcription Factor, Ets-1"/>
    <property type="match status" value="1"/>
</dbReference>
<name>A0A9P0BJG6_BRAAE</name>
<organism evidence="3 4">
    <name type="scientific">Brassicogethes aeneus</name>
    <name type="common">Rape pollen beetle</name>
    <name type="synonym">Meligethes aeneus</name>
    <dbReference type="NCBI Taxonomy" id="1431903"/>
    <lineage>
        <taxon>Eukaryota</taxon>
        <taxon>Metazoa</taxon>
        <taxon>Ecdysozoa</taxon>
        <taxon>Arthropoda</taxon>
        <taxon>Hexapoda</taxon>
        <taxon>Insecta</taxon>
        <taxon>Pterygota</taxon>
        <taxon>Neoptera</taxon>
        <taxon>Endopterygota</taxon>
        <taxon>Coleoptera</taxon>
        <taxon>Polyphaga</taxon>
        <taxon>Cucujiformia</taxon>
        <taxon>Nitidulidae</taxon>
        <taxon>Meligethinae</taxon>
        <taxon>Brassicogethes</taxon>
    </lineage>
</organism>
<dbReference type="InterPro" id="IPR001660">
    <property type="entry name" value="SAM"/>
</dbReference>
<accession>A0A9P0BJG6</accession>
<dbReference type="Proteomes" id="UP001154078">
    <property type="component" value="Chromosome 9"/>
</dbReference>
<dbReference type="AlphaFoldDB" id="A0A9P0BJG6"/>
<evidence type="ECO:0000259" key="2">
    <source>
        <dbReference type="SMART" id="SM00454"/>
    </source>
</evidence>
<keyword evidence="4" id="KW-1185">Reference proteome</keyword>
<evidence type="ECO:0000313" key="3">
    <source>
        <dbReference type="EMBL" id="CAH0564413.1"/>
    </source>
</evidence>
<protein>
    <recommendedName>
        <fullName evidence="2">SAM domain-containing protein</fullName>
    </recommendedName>
</protein>
<feature type="region of interest" description="Disordered" evidence="1">
    <location>
        <begin position="1"/>
        <end position="82"/>
    </location>
</feature>
<gene>
    <name evidence="3" type="ORF">MELIAE_LOCUS12989</name>
</gene>
<feature type="compositionally biased region" description="Acidic residues" evidence="1">
    <location>
        <begin position="257"/>
        <end position="271"/>
    </location>
</feature>
<feature type="region of interest" description="Disordered" evidence="1">
    <location>
        <begin position="256"/>
        <end position="276"/>
    </location>
</feature>
<dbReference type="SMART" id="SM00454">
    <property type="entry name" value="SAM"/>
    <property type="match status" value="1"/>
</dbReference>
<dbReference type="InterPro" id="IPR013761">
    <property type="entry name" value="SAM/pointed_sf"/>
</dbReference>